<keyword evidence="1" id="KW-0694">RNA-binding</keyword>
<organism evidence="3 4">
    <name type="scientific">Rhizopogon vinicolor AM-OR11-026</name>
    <dbReference type="NCBI Taxonomy" id="1314800"/>
    <lineage>
        <taxon>Eukaryota</taxon>
        <taxon>Fungi</taxon>
        <taxon>Dikarya</taxon>
        <taxon>Basidiomycota</taxon>
        <taxon>Agaricomycotina</taxon>
        <taxon>Agaricomycetes</taxon>
        <taxon>Agaricomycetidae</taxon>
        <taxon>Boletales</taxon>
        <taxon>Suillineae</taxon>
        <taxon>Rhizopogonaceae</taxon>
        <taxon>Rhizopogon</taxon>
    </lineage>
</organism>
<dbReference type="Proteomes" id="UP000092154">
    <property type="component" value="Unassembled WGS sequence"/>
</dbReference>
<dbReference type="STRING" id="1314800.A0A1B7MMX0"/>
<name>A0A1B7MMX0_9AGAM</name>
<evidence type="ECO:0000313" key="4">
    <source>
        <dbReference type="Proteomes" id="UP000092154"/>
    </source>
</evidence>
<feature type="region of interest" description="Disordered" evidence="2">
    <location>
        <begin position="521"/>
        <end position="541"/>
    </location>
</feature>
<feature type="region of interest" description="Disordered" evidence="2">
    <location>
        <begin position="553"/>
        <end position="576"/>
    </location>
</feature>
<dbReference type="OrthoDB" id="21643at2759"/>
<evidence type="ECO:0000313" key="3">
    <source>
        <dbReference type="EMBL" id="OAX33937.1"/>
    </source>
</evidence>
<proteinExistence type="predicted"/>
<feature type="region of interest" description="Disordered" evidence="2">
    <location>
        <begin position="243"/>
        <end position="317"/>
    </location>
</feature>
<gene>
    <name evidence="3" type="ORF">K503DRAFT_725194</name>
</gene>
<reference evidence="3 4" key="1">
    <citation type="submission" date="2016-06" db="EMBL/GenBank/DDBJ databases">
        <title>Comparative genomics of the ectomycorrhizal sister species Rhizopogon vinicolor and Rhizopogon vesiculosus (Basidiomycota: Boletales) reveals a divergence of the mating type B locus.</title>
        <authorList>
            <consortium name="DOE Joint Genome Institute"/>
            <person name="Mujic A.B."/>
            <person name="Kuo A."/>
            <person name="Tritt A."/>
            <person name="Lipzen A."/>
            <person name="Chen C."/>
            <person name="Johnson J."/>
            <person name="Sharma A."/>
            <person name="Barry K."/>
            <person name="Grigoriev I.V."/>
            <person name="Spatafora J.W."/>
        </authorList>
    </citation>
    <scope>NUCLEOTIDE SEQUENCE [LARGE SCALE GENOMIC DNA]</scope>
    <source>
        <strain evidence="3 4">AM-OR11-026</strain>
    </source>
</reference>
<keyword evidence="4" id="KW-1185">Reference proteome</keyword>
<feature type="compositionally biased region" description="Basic and acidic residues" evidence="2">
    <location>
        <begin position="556"/>
        <end position="576"/>
    </location>
</feature>
<dbReference type="GO" id="GO:0003723">
    <property type="term" value="F:RNA binding"/>
    <property type="evidence" value="ECO:0007669"/>
    <property type="project" value="UniProtKB-KW"/>
</dbReference>
<dbReference type="PANTHER" id="PTHR48029">
    <property type="entry name" value="NUCLEOLAR PROTEIN 8"/>
    <property type="match status" value="1"/>
</dbReference>
<dbReference type="InterPro" id="IPR012677">
    <property type="entry name" value="Nucleotide-bd_a/b_plait_sf"/>
</dbReference>
<evidence type="ECO:0000256" key="2">
    <source>
        <dbReference type="SAM" id="MobiDB-lite"/>
    </source>
</evidence>
<sequence>MSTETITKRLHISGLTTPAITPTDLAKRLGAFGKVISLDGFGKRDALGQPRPFGYATIEGRKADLAKCVNVLSGTVWKGAKLRIGDAKPDFREQLALSASLPPPPPKKRRLNSRVGTHSADMSLITPETAHTRGGWRVTEMGRVVRVARMRPDKPLEPPRTATTSAGNKRREMDGKGSTGKRKKRVKPPPTRARRRTIDPTRWDSVHLKGIWLDAEGAGVVESGVGLGGNEYGNRADVAVDAGGHIAPTKRRMEEAESSDDEHDAESAVGSEDEDDDHESVSLSVPKSAVSPLPSLGLSPARPPPTESAAGEPISLSQEKLTSIALLRSLFSDKDGDEGWGGQESLSDVEDALLESKNKGRESQAGTRMVIDEGDAGGEIEEVPRAKFKDTQMGSDTSDGVGSPLKSQPQSVPQPGQTTQNQTQTKLKDLFAPREDEAGFSLLGHLDLDFEEEDIFGISDLTHPTEPEHAPPVPRAFFVPHVQSQAPLILDSNLPFFFPLPPALSSRSSSAKNKPQDIFSVFPHGGQEKDGSGEPFFRTQSTSEILSQWEAQKGALTREWKSRWREASKGKRGREE</sequence>
<protein>
    <recommendedName>
        <fullName evidence="5">RRM domain-containing protein</fullName>
    </recommendedName>
</protein>
<evidence type="ECO:0008006" key="5">
    <source>
        <dbReference type="Google" id="ProtNLM"/>
    </source>
</evidence>
<feature type="region of interest" description="Disordered" evidence="2">
    <location>
        <begin position="332"/>
        <end position="426"/>
    </location>
</feature>
<dbReference type="EMBL" id="KV448682">
    <property type="protein sequence ID" value="OAX33937.1"/>
    <property type="molecule type" value="Genomic_DNA"/>
</dbReference>
<dbReference type="AlphaFoldDB" id="A0A1B7MMX0"/>
<feature type="compositionally biased region" description="Basic residues" evidence="2">
    <location>
        <begin position="179"/>
        <end position="195"/>
    </location>
</feature>
<dbReference type="InParanoid" id="A0A1B7MMX0"/>
<dbReference type="Gene3D" id="3.30.70.330">
    <property type="match status" value="1"/>
</dbReference>
<feature type="region of interest" description="Disordered" evidence="2">
    <location>
        <begin position="151"/>
        <end position="201"/>
    </location>
</feature>
<evidence type="ECO:0000256" key="1">
    <source>
        <dbReference type="ARBA" id="ARBA00022884"/>
    </source>
</evidence>
<accession>A0A1B7MMX0</accession>
<feature type="compositionally biased region" description="Acidic residues" evidence="2">
    <location>
        <begin position="372"/>
        <end position="381"/>
    </location>
</feature>
<dbReference type="PANTHER" id="PTHR48029:SF1">
    <property type="entry name" value="NUCLEOLAR PROTEIN 8"/>
    <property type="match status" value="1"/>
</dbReference>
<feature type="compositionally biased region" description="Polar residues" evidence="2">
    <location>
        <begin position="392"/>
        <end position="416"/>
    </location>
</feature>